<dbReference type="CDD" id="cd19531">
    <property type="entry name" value="LCL_NRPS-like"/>
    <property type="match status" value="1"/>
</dbReference>
<dbReference type="RefSeq" id="WP_033673162.1">
    <property type="nucleotide sequence ID" value="NZ_JOTM01000002.1"/>
</dbReference>
<gene>
    <name evidence="10" type="ORF">BAGA_11805</name>
</gene>
<dbReference type="InterPro" id="IPR023213">
    <property type="entry name" value="CAT-like_dom_sf"/>
</dbReference>
<dbReference type="FunFam" id="2.30.38.10:FF:000001">
    <property type="entry name" value="Non-ribosomal peptide synthetase PvdI"/>
    <property type="match status" value="1"/>
</dbReference>
<evidence type="ECO:0000256" key="6">
    <source>
        <dbReference type="ARBA" id="ARBA00022741"/>
    </source>
</evidence>
<dbReference type="InterPro" id="IPR020845">
    <property type="entry name" value="AMP-binding_CS"/>
</dbReference>
<keyword evidence="5" id="KW-0677">Repeat</keyword>
<dbReference type="InterPro" id="IPR010071">
    <property type="entry name" value="AA_adenyl_dom"/>
</dbReference>
<dbReference type="GO" id="GO:0044550">
    <property type="term" value="P:secondary metabolite biosynthetic process"/>
    <property type="evidence" value="ECO:0007669"/>
    <property type="project" value="TreeGrafter"/>
</dbReference>
<dbReference type="SUPFAM" id="SSF47336">
    <property type="entry name" value="ACP-like"/>
    <property type="match status" value="2"/>
</dbReference>
<dbReference type="GO" id="GO:0031177">
    <property type="term" value="F:phosphopantetheine binding"/>
    <property type="evidence" value="ECO:0007669"/>
    <property type="project" value="TreeGrafter"/>
</dbReference>
<evidence type="ECO:0000259" key="9">
    <source>
        <dbReference type="PROSITE" id="PS50075"/>
    </source>
</evidence>
<dbReference type="PANTHER" id="PTHR45527:SF1">
    <property type="entry name" value="FATTY ACID SYNTHASE"/>
    <property type="match status" value="1"/>
</dbReference>
<dbReference type="SUPFAM" id="SSF52777">
    <property type="entry name" value="CoA-dependent acyltransferases"/>
    <property type="match status" value="6"/>
</dbReference>
<comment type="cofactor">
    <cofactor evidence="1">
        <name>pantetheine 4'-phosphate</name>
        <dbReference type="ChEBI" id="CHEBI:47942"/>
    </cofactor>
</comment>
<dbReference type="Gene3D" id="3.30.559.30">
    <property type="entry name" value="Nonribosomal peptide synthetase, condensation domain"/>
    <property type="match status" value="3"/>
</dbReference>
<keyword evidence="11" id="KW-1185">Reference proteome</keyword>
<dbReference type="Gene3D" id="3.30.559.10">
    <property type="entry name" value="Chloramphenicol acetyltransferase-like domain"/>
    <property type="match status" value="3"/>
</dbReference>
<dbReference type="SUPFAM" id="SSF56801">
    <property type="entry name" value="Acetyl-CoA synthetase-like"/>
    <property type="match status" value="2"/>
</dbReference>
<evidence type="ECO:0000313" key="11">
    <source>
        <dbReference type="Proteomes" id="UP000027778"/>
    </source>
</evidence>
<dbReference type="Pfam" id="PF00550">
    <property type="entry name" value="PP-binding"/>
    <property type="match status" value="2"/>
</dbReference>
<dbReference type="GO" id="GO:0008610">
    <property type="term" value="P:lipid biosynthetic process"/>
    <property type="evidence" value="ECO:0007669"/>
    <property type="project" value="UniProtKB-ARBA"/>
</dbReference>
<reference evidence="10 11" key="1">
    <citation type="submission" date="2014-06" db="EMBL/GenBank/DDBJ databases">
        <title>Draft genome sequence of Bacillus gaemokensis JCM 15801 (MCCC 1A00707).</title>
        <authorList>
            <person name="Lai Q."/>
            <person name="Liu Y."/>
            <person name="Shao Z."/>
        </authorList>
    </citation>
    <scope>NUCLEOTIDE SEQUENCE [LARGE SCALE GENOMIC DNA]</scope>
    <source>
        <strain evidence="10 11">JCM 15801</strain>
    </source>
</reference>
<dbReference type="EMBL" id="JOTM01000002">
    <property type="protein sequence ID" value="KEK25307.1"/>
    <property type="molecule type" value="Genomic_DNA"/>
</dbReference>
<dbReference type="Proteomes" id="UP000027778">
    <property type="component" value="Unassembled WGS sequence"/>
</dbReference>
<dbReference type="InterPro" id="IPR010060">
    <property type="entry name" value="NRPS_synth"/>
</dbReference>
<feature type="domain" description="Carrier" evidence="9">
    <location>
        <begin position="1993"/>
        <end position="2067"/>
    </location>
</feature>
<evidence type="ECO:0000256" key="5">
    <source>
        <dbReference type="ARBA" id="ARBA00022737"/>
    </source>
</evidence>
<dbReference type="eggNOG" id="COG1020">
    <property type="taxonomic scope" value="Bacteria"/>
</dbReference>
<evidence type="ECO:0000256" key="2">
    <source>
        <dbReference type="ARBA" id="ARBA00006432"/>
    </source>
</evidence>
<keyword evidence="4" id="KW-0597">Phosphoprotein</keyword>
<comment type="similarity">
    <text evidence="2">Belongs to the ATP-dependent AMP-binding enzyme family.</text>
</comment>
<dbReference type="PROSITE" id="PS00012">
    <property type="entry name" value="PHOSPHOPANTETHEINE"/>
    <property type="match status" value="2"/>
</dbReference>
<dbReference type="Gene3D" id="2.30.38.10">
    <property type="entry name" value="Luciferase, Domain 3"/>
    <property type="match status" value="2"/>
</dbReference>
<evidence type="ECO:0000313" key="10">
    <source>
        <dbReference type="EMBL" id="KEK25307.1"/>
    </source>
</evidence>
<dbReference type="CDD" id="cd05930">
    <property type="entry name" value="A_NRPS"/>
    <property type="match status" value="2"/>
</dbReference>
<dbReference type="PROSITE" id="PS00455">
    <property type="entry name" value="AMP_BINDING"/>
    <property type="match status" value="2"/>
</dbReference>
<dbReference type="PROSITE" id="PS50075">
    <property type="entry name" value="CARRIER"/>
    <property type="match status" value="2"/>
</dbReference>
<dbReference type="NCBIfam" id="TIGR01733">
    <property type="entry name" value="AA-adenyl-dom"/>
    <property type="match status" value="2"/>
</dbReference>
<dbReference type="InterPro" id="IPR045851">
    <property type="entry name" value="AMP-bd_C_sf"/>
</dbReference>
<accession>A0A073KFS9</accession>
<feature type="domain" description="Carrier" evidence="9">
    <location>
        <begin position="956"/>
        <end position="1031"/>
    </location>
</feature>
<sequence>MSKLAIKDIYPTTSMQKSIMFHSLMNTEDYKVKIELELDGQVNVQALQKSFQELVSRYDIFRTIFPRKKVKESVQVVLQSREVALGYVDLSEGDDKSQIQKINEYWNENSTFQLEKDILVKMALFKLNKKEYSLQICFHHIIMDGWCLELFLKEIFELYHSFVEEKDIIQRRPKQYKEYINWLRAQNMEEAALYWGNYVEGYEKEIILPHLGVTEAYSQQIEEMIFEKEALEKMTQLARENNLTLNTIVQVAWGIVLQKYTNADDVIFGSVVSGRNVPVDDVEKIMGLFINTLPTRIKTEKKETILQLLIKLQRENNRSKEYEYYSLSDIQEKTILKNKLIHHIMAFENYEFELENINQNNELKVKNLQSVERSNYPLNLLVYPGENLVMKFVYNSHVYEQRFIQRLKESLYKVLRGMLDNVEQPVEEIEIVGEIDNQRIQEEFNQTENGAPIREETVQKYILRRMQEAGDSPALSSNGMSYSYNELNRKTNQIGRYIRSKGVQPNGVVGILMKRTAKAPLAILGVLKAGAAYLPIDATLPKERAEYMLKDSGVNLLITDRELESGFNFQGEVINIDDEFISQECDEAIEVLSSKEDLSYVIYTSGTTGRPKGVGVRNQSLLNTAEETHIRLGERAGGVLSTASISFDMFTMELFIAIAGKQELVIADEEQRMDNILLCDLIEKKDIVTLCMTPSRIESIVHDRRCTNALKKIKVIKFGGEVLQDSTVKRLQEKTNARIFNGYGPTEVTIYCTLQEIKKGEKVTIGKPISNMQVFILDKNQNVMPIGVPGEICVGGIGVAKGYLGNEDLTNQKFVDMRHVTKGKLYKTGDLGRWTETGELEYLGRVDEQVKIRGYRVELEEIESQIKNLNGINQCAVLGITYEGSVTKSLVAFVTSKLEVEEDKMKKNLLKSLPEYMIPSRILCVDHIPITTNGKVNKKALEGIAKEKLHVSAYKKAVSEVQKEIEEVWRELLFIENISIEQSFFEIGGNSILAMMLSSRLSEKFNKNISVKDIFTNDTIAKLERVIVENAKGNISKAALIENVGKKEYYPVSSAEKRIYLLDQYENGKAYNLIKAFNIYGQLDVLKLKKSIQKLIGIHENLKGSFKFIEENLVKVLNEENLVEVKHYTMTENELFEQSEFLIEDFDLSTGPLVKPVLIEMKDTEYQYVLILNFHHIIVDGRSLETITNDLFKLYNDEEIEASRVRYVDYASWENEWKETKEEEERFWIESLRDTPSNIELATDYRRPVVKKFTGNTLEFKVDDEIFSNLKVVAKQEKVTLYMLLISAYNLLLSKYTGKEDIVLGTVVNGRTSKELETTVGMFVNTLALRSFPKRDLTFKEYIAAFKKICIEAFNHQAYPFDELVEKLQLDSNPSKNPLFDYLFILQEGENEVIKTNGLRVENSTNKFLPNVSKFDITLEAIQEEVGLVLQVNYDTCLFKEETIQSIVNNYIHILKHVNAVLEQEIKHIEVVEEKEKKDILFGFNQLEIDDFEEERTIQKYIGRKLHSGNDKNALYVKGVAYTFAELDKRSNQVARCLRKKGIRSNDVVALVMERSVDVIVGILGILKAGGAYLPIDGETPRERIEYILKDSETVLVMTQKKFQEKFQYDRDIVTLDEMYMESHADLEIMSDSNDTAYVIYTSGTTGKPKGAMVKNISLLNIVKDAVEQAEVDKQTGALLSMTSIAFDMFTIEVFLALGLNEEFIFTDERERMDNEVITQLINDRNVNTMWMTPSRVTTFLQGEESIRILQKLKRIYLAGEAIKEGVLKDVLELTDARIFNIYGPTETTIYCTSKEFREDGPDLTIGRPVKNVQIYILDKNLNIVPIGVPGEICIGGIGVSKGYLNNKDLTNEKFIENPFKPGEKMYKSGDLGSWTLDGQIKYLGRIDQQVKIRGYRIELGEIETNIRGLKDVSDCAVLAIERENGNTFLSAYIVGDVDSKDVQRALEKNLPGYMIPEYITKIDKMPITLNGKIDKKKLKEVKIQEDIKEYKEPINAIQEEILKIWKKILGVEVISIDESFFSLGGDSIKAIQIVGLMRKAGMNITVKDILSSGNIEELSLKTSLDERKKEHIDCGKVEGEVPLGAIQKFFLENNEEINSNFNQSLLLHRAGGLKEQLVKQAFNLLVRQHPTLRMQYEKVEDIYTQTIRPFEEDIFLMQTYDYHELDVKRYIEEKGEEIQKSIDVENNKLVNLSLFKGRAGDFLLIVIHHFIVDGVSWRIIVEDFENIYESLVQGKEIEFVPQTTSIQTWMMELEKYADSRMLEKEVGYWREIEKEESVIKFKDRTNVNKCMKEIEEVERKLTKAETKILINDVNKTYSTEINDVLLTALALTLTNGKAEDKVLINLEGHGREEVIENLDLTRTVGWFTAIYPVLLEVQKDRNLTYNMRAIKERLRGIPNKGVGYGILKYMTSQQLKDSYDLQFNQHPEISFNYLGEIKSMDGEQYQILNFKRGSEIADDVNLNIDIAINSVIIEGELNISVAYDRIEYKKEDMIRFIERFVDYLREIMKGCQSQEEVELTPSDFGMDQMSLDKFDEIMDFIDDNLSLADKK</sequence>
<dbReference type="CDD" id="cd19534">
    <property type="entry name" value="E_NRPS"/>
    <property type="match status" value="1"/>
</dbReference>
<comment type="caution">
    <text evidence="10">The sequence shown here is derived from an EMBL/GenBank/DDBJ whole genome shotgun (WGS) entry which is preliminary data.</text>
</comment>
<dbReference type="GO" id="GO:0043041">
    <property type="term" value="P:amino acid activation for nonribosomal peptide biosynthetic process"/>
    <property type="evidence" value="ECO:0007669"/>
    <property type="project" value="TreeGrafter"/>
</dbReference>
<proteinExistence type="inferred from homology"/>
<evidence type="ECO:0000256" key="7">
    <source>
        <dbReference type="ARBA" id="ARBA00022840"/>
    </source>
</evidence>
<name>A0A073KFS9_9BACI</name>
<dbReference type="Gene3D" id="3.30.300.30">
    <property type="match status" value="2"/>
</dbReference>
<dbReference type="NCBIfam" id="NF003417">
    <property type="entry name" value="PRK04813.1"/>
    <property type="match status" value="2"/>
</dbReference>
<dbReference type="NCBIfam" id="TIGR01720">
    <property type="entry name" value="NRPS-para261"/>
    <property type="match status" value="1"/>
</dbReference>
<dbReference type="InterPro" id="IPR001242">
    <property type="entry name" value="Condensation_dom"/>
</dbReference>
<dbReference type="GO" id="GO:0017000">
    <property type="term" value="P:antibiotic biosynthetic process"/>
    <property type="evidence" value="ECO:0007669"/>
    <property type="project" value="UniProtKB-KW"/>
</dbReference>
<keyword evidence="7" id="KW-0067">ATP-binding</keyword>
<dbReference type="Pfam" id="PF00668">
    <property type="entry name" value="Condensation"/>
    <property type="match status" value="3"/>
</dbReference>
<dbReference type="InterPro" id="IPR009081">
    <property type="entry name" value="PP-bd_ACP"/>
</dbReference>
<keyword evidence="6" id="KW-0547">Nucleotide-binding</keyword>
<dbReference type="InterPro" id="IPR025110">
    <property type="entry name" value="AMP-bd_C"/>
</dbReference>
<dbReference type="PANTHER" id="PTHR45527">
    <property type="entry name" value="NONRIBOSOMAL PEPTIDE SYNTHETASE"/>
    <property type="match status" value="1"/>
</dbReference>
<protein>
    <recommendedName>
        <fullName evidence="9">Carrier domain-containing protein</fullName>
    </recommendedName>
</protein>
<dbReference type="GO" id="GO:0005737">
    <property type="term" value="C:cytoplasm"/>
    <property type="evidence" value="ECO:0007669"/>
    <property type="project" value="TreeGrafter"/>
</dbReference>
<evidence type="ECO:0000256" key="3">
    <source>
        <dbReference type="ARBA" id="ARBA00022450"/>
    </source>
</evidence>
<dbReference type="InterPro" id="IPR000873">
    <property type="entry name" value="AMP-dep_synth/lig_dom"/>
</dbReference>
<dbReference type="GO" id="GO:0003824">
    <property type="term" value="F:catalytic activity"/>
    <property type="evidence" value="ECO:0007669"/>
    <property type="project" value="InterPro"/>
</dbReference>
<dbReference type="Gene3D" id="1.10.1200.10">
    <property type="entry name" value="ACP-like"/>
    <property type="match status" value="2"/>
</dbReference>
<evidence type="ECO:0000256" key="1">
    <source>
        <dbReference type="ARBA" id="ARBA00001957"/>
    </source>
</evidence>
<dbReference type="CDD" id="cd19543">
    <property type="entry name" value="DCL_NRPS"/>
    <property type="match status" value="1"/>
</dbReference>
<dbReference type="InterPro" id="IPR006162">
    <property type="entry name" value="Ppantetheine_attach_site"/>
</dbReference>
<dbReference type="STRING" id="574375.AZF08_07535"/>
<dbReference type="Pfam" id="PF00501">
    <property type="entry name" value="AMP-binding"/>
    <property type="match status" value="2"/>
</dbReference>
<keyword evidence="8" id="KW-0045">Antibiotic biosynthesis</keyword>
<dbReference type="InterPro" id="IPR036736">
    <property type="entry name" value="ACP-like_sf"/>
</dbReference>
<keyword evidence="3" id="KW-0596">Phosphopantetheine</keyword>
<evidence type="ECO:0000256" key="8">
    <source>
        <dbReference type="ARBA" id="ARBA00023194"/>
    </source>
</evidence>
<dbReference type="OrthoDB" id="9765680at2"/>
<evidence type="ECO:0000256" key="4">
    <source>
        <dbReference type="ARBA" id="ARBA00022553"/>
    </source>
</evidence>
<dbReference type="FunFam" id="3.40.50.980:FF:000001">
    <property type="entry name" value="Non-ribosomal peptide synthetase"/>
    <property type="match status" value="2"/>
</dbReference>
<dbReference type="GO" id="GO:0005524">
    <property type="term" value="F:ATP binding"/>
    <property type="evidence" value="ECO:0007669"/>
    <property type="project" value="UniProtKB-KW"/>
</dbReference>
<organism evidence="10 11">
    <name type="scientific">Bacillus gaemokensis</name>
    <dbReference type="NCBI Taxonomy" id="574375"/>
    <lineage>
        <taxon>Bacteria</taxon>
        <taxon>Bacillati</taxon>
        <taxon>Bacillota</taxon>
        <taxon>Bacilli</taxon>
        <taxon>Bacillales</taxon>
        <taxon>Bacillaceae</taxon>
        <taxon>Bacillus</taxon>
        <taxon>Bacillus cereus group</taxon>
    </lineage>
</organism>
<dbReference type="Gene3D" id="3.40.50.980">
    <property type="match status" value="4"/>
</dbReference>
<dbReference type="Pfam" id="PF13193">
    <property type="entry name" value="AMP-binding_C"/>
    <property type="match status" value="2"/>
</dbReference>